<dbReference type="SUPFAM" id="SSF54523">
    <property type="entry name" value="Pili subunits"/>
    <property type="match status" value="1"/>
</dbReference>
<reference evidence="2" key="1">
    <citation type="submission" date="2017-11" db="EMBL/GenBank/DDBJ databases">
        <title>The complete genome sequence of Sphingopyxis pomeranensis sp. nov. strain WS5A3p.</title>
        <authorList>
            <person name="Kaminski M.A."/>
        </authorList>
    </citation>
    <scope>NUCLEOTIDE SEQUENCE [LARGE SCALE GENOMIC DNA]</scope>
    <source>
        <strain evidence="2">WS5A3p</strain>
    </source>
</reference>
<organism evidence="1 2">
    <name type="scientific">Sphingopyxis lindanitolerans</name>
    <dbReference type="NCBI Taxonomy" id="2054227"/>
    <lineage>
        <taxon>Bacteria</taxon>
        <taxon>Pseudomonadati</taxon>
        <taxon>Pseudomonadota</taxon>
        <taxon>Alphaproteobacteria</taxon>
        <taxon>Sphingomonadales</taxon>
        <taxon>Sphingomonadaceae</taxon>
        <taxon>Sphingopyxis</taxon>
    </lineage>
</organism>
<comment type="caution">
    <text evidence="1">The sequence shown here is derived from an EMBL/GenBank/DDBJ whole genome shotgun (WGS) entry which is preliminary data.</text>
</comment>
<accession>A0A2S8B454</accession>
<dbReference type="EMBL" id="PHFW01000003">
    <property type="protein sequence ID" value="PQM27096.1"/>
    <property type="molecule type" value="Genomic_DNA"/>
</dbReference>
<dbReference type="InterPro" id="IPR045584">
    <property type="entry name" value="Pilin-like"/>
</dbReference>
<evidence type="ECO:0000313" key="2">
    <source>
        <dbReference type="Proteomes" id="UP000238954"/>
    </source>
</evidence>
<dbReference type="AlphaFoldDB" id="A0A2S8B454"/>
<dbReference type="Gene3D" id="3.30.1300.30">
    <property type="entry name" value="GSPII I/J protein-like"/>
    <property type="match status" value="1"/>
</dbReference>
<proteinExistence type="predicted"/>
<sequence length="116" mass="11649">MLRAISVDIAELGGLGGRVDLLEQQSAALHARTVVLEGHARQANGGIATAMAMGGTMIVPDSTVSVSFNLATYRGKQGFSGAAVVRLTPRVYASGGIAGSTVKGSTGGRVGVAFGF</sequence>
<gene>
    <name evidence="1" type="ORF">CVO77_19290</name>
</gene>
<evidence type="ECO:0000313" key="1">
    <source>
        <dbReference type="EMBL" id="PQM27096.1"/>
    </source>
</evidence>
<keyword evidence="2" id="KW-1185">Reference proteome</keyword>
<name>A0A2S8B454_9SPHN</name>
<protein>
    <submittedName>
        <fullName evidence="1">Uncharacterized protein</fullName>
    </submittedName>
</protein>
<dbReference type="Proteomes" id="UP000238954">
    <property type="component" value="Chromosome"/>
</dbReference>